<reference evidence="2" key="1">
    <citation type="submission" date="2017-11" db="EMBL/GenBank/DDBJ databases">
        <authorList>
            <person name="Lima N.C."/>
            <person name="Parody-Merino A.M."/>
            <person name="Battley P.F."/>
            <person name="Fidler A.E."/>
            <person name="Prosdocimi F."/>
        </authorList>
    </citation>
    <scope>NUCLEOTIDE SEQUENCE [LARGE SCALE GENOMIC DNA]</scope>
</reference>
<proteinExistence type="predicted"/>
<dbReference type="EMBL" id="KZ506056">
    <property type="protein sequence ID" value="PKU41936.1"/>
    <property type="molecule type" value="Genomic_DNA"/>
</dbReference>
<protein>
    <submittedName>
        <fullName evidence="1">Uncharacterized protein</fullName>
    </submittedName>
</protein>
<reference evidence="2" key="2">
    <citation type="submission" date="2017-12" db="EMBL/GenBank/DDBJ databases">
        <title>Genome sequence of the Bar-tailed Godwit (Limosa lapponica baueri).</title>
        <authorList>
            <person name="Lima N.C.B."/>
            <person name="Parody-Merino A.M."/>
            <person name="Battley P.F."/>
            <person name="Fidler A.E."/>
            <person name="Prosdocimi F."/>
        </authorList>
    </citation>
    <scope>NUCLEOTIDE SEQUENCE [LARGE SCALE GENOMIC DNA]</scope>
</reference>
<dbReference type="OrthoDB" id="410381at2759"/>
<evidence type="ECO:0000313" key="2">
    <source>
        <dbReference type="Proteomes" id="UP000233556"/>
    </source>
</evidence>
<dbReference type="AlphaFoldDB" id="A0A2I0U794"/>
<name>A0A2I0U794_LIMLA</name>
<sequence length="83" mass="9393">MESSSAEKDLGELVNMSWQCAFTTQKANHILGCVKSSVASREGIRPLCPALVTPHVEYCVQLWGPQHKKDMDLLEQVQRRPQR</sequence>
<organism evidence="1 2">
    <name type="scientific">Limosa lapponica baueri</name>
    <dbReference type="NCBI Taxonomy" id="1758121"/>
    <lineage>
        <taxon>Eukaryota</taxon>
        <taxon>Metazoa</taxon>
        <taxon>Chordata</taxon>
        <taxon>Craniata</taxon>
        <taxon>Vertebrata</taxon>
        <taxon>Euteleostomi</taxon>
        <taxon>Archelosauria</taxon>
        <taxon>Archosauria</taxon>
        <taxon>Dinosauria</taxon>
        <taxon>Saurischia</taxon>
        <taxon>Theropoda</taxon>
        <taxon>Coelurosauria</taxon>
        <taxon>Aves</taxon>
        <taxon>Neognathae</taxon>
        <taxon>Neoaves</taxon>
        <taxon>Charadriiformes</taxon>
        <taxon>Scolopacidae</taxon>
        <taxon>Limosa</taxon>
    </lineage>
</organism>
<dbReference type="Proteomes" id="UP000233556">
    <property type="component" value="Unassembled WGS sequence"/>
</dbReference>
<evidence type="ECO:0000313" key="1">
    <source>
        <dbReference type="EMBL" id="PKU41936.1"/>
    </source>
</evidence>
<dbReference type="PANTHER" id="PTHR33332">
    <property type="entry name" value="REVERSE TRANSCRIPTASE DOMAIN-CONTAINING PROTEIN"/>
    <property type="match status" value="1"/>
</dbReference>
<accession>A0A2I0U794</accession>
<keyword evidence="2" id="KW-1185">Reference proteome</keyword>
<gene>
    <name evidence="1" type="ORF">llap_7774</name>
</gene>